<accession>A0A0J1K7K7</accession>
<dbReference type="AlphaFoldDB" id="A0A0J1K7K7"/>
<dbReference type="RefSeq" id="WP_047884485.1">
    <property type="nucleotide sequence ID" value="NZ_CP071326.1"/>
</dbReference>
<proteinExistence type="predicted"/>
<dbReference type="STRING" id="320778.ABT57_07120"/>
<evidence type="ECO:0000256" key="1">
    <source>
        <dbReference type="SAM" id="MobiDB-lite"/>
    </source>
</evidence>
<dbReference type="PATRIC" id="fig|320778.3.peg.1537"/>
<evidence type="ECO:0000313" key="3">
    <source>
        <dbReference type="Proteomes" id="UP000035909"/>
    </source>
</evidence>
<reference evidence="2 3" key="1">
    <citation type="submission" date="2015-05" db="EMBL/GenBank/DDBJ databases">
        <title>Photobacterium galathea sp. nov.</title>
        <authorList>
            <person name="Machado H."/>
            <person name="Gram L."/>
        </authorList>
    </citation>
    <scope>NUCLEOTIDE SEQUENCE [LARGE SCALE GENOMIC DNA]</scope>
    <source>
        <strain evidence="2 3">DSM 22954</strain>
    </source>
</reference>
<name>A0A0J1K7K7_9GAMM</name>
<organism evidence="2 3">
    <name type="scientific">Photobacterium ganghwense</name>
    <dbReference type="NCBI Taxonomy" id="320778"/>
    <lineage>
        <taxon>Bacteria</taxon>
        <taxon>Pseudomonadati</taxon>
        <taxon>Pseudomonadota</taxon>
        <taxon>Gammaproteobacteria</taxon>
        <taxon>Vibrionales</taxon>
        <taxon>Vibrionaceae</taxon>
        <taxon>Photobacterium</taxon>
    </lineage>
</organism>
<gene>
    <name evidence="2" type="ORF">ABT57_07120</name>
</gene>
<dbReference type="EMBL" id="LDOU01000006">
    <property type="protein sequence ID" value="KLV10322.1"/>
    <property type="molecule type" value="Genomic_DNA"/>
</dbReference>
<feature type="region of interest" description="Disordered" evidence="1">
    <location>
        <begin position="71"/>
        <end position="97"/>
    </location>
</feature>
<evidence type="ECO:0000313" key="2">
    <source>
        <dbReference type="EMBL" id="KLV10322.1"/>
    </source>
</evidence>
<dbReference type="Proteomes" id="UP000035909">
    <property type="component" value="Unassembled WGS sequence"/>
</dbReference>
<sequence length="97" mass="11065">MSKYINQQRSEGAPCWVLAFCLTLMLTVQVNVKADETWGEARPESSGAPSITLTDGQVLYAWESDWEQSREADWESDPNNVDRHIPPMKAQTANYRF</sequence>
<dbReference type="OrthoDB" id="5817570at2"/>
<comment type="caution">
    <text evidence="2">The sequence shown here is derived from an EMBL/GenBank/DDBJ whole genome shotgun (WGS) entry which is preliminary data.</text>
</comment>
<protein>
    <submittedName>
        <fullName evidence="2">Uncharacterized protein</fullName>
    </submittedName>
</protein>
<keyword evidence="3" id="KW-1185">Reference proteome</keyword>